<dbReference type="PANTHER" id="PTHR47338:SF20">
    <property type="entry name" value="ZN(II)2CYS6 TRANSCRIPTION FACTOR (EUROFUNG)"/>
    <property type="match status" value="1"/>
</dbReference>
<dbReference type="GO" id="GO:0003677">
    <property type="term" value="F:DNA binding"/>
    <property type="evidence" value="ECO:0007669"/>
    <property type="project" value="UniProtKB-KW"/>
</dbReference>
<evidence type="ECO:0000256" key="1">
    <source>
        <dbReference type="ARBA" id="ARBA00004123"/>
    </source>
</evidence>
<keyword evidence="2" id="KW-0479">Metal-binding</keyword>
<keyword evidence="5" id="KW-0804">Transcription</keyword>
<evidence type="ECO:0000256" key="6">
    <source>
        <dbReference type="ARBA" id="ARBA00023242"/>
    </source>
</evidence>
<dbReference type="CDD" id="cd00067">
    <property type="entry name" value="GAL4"/>
    <property type="match status" value="1"/>
</dbReference>
<dbReference type="Pfam" id="PF04082">
    <property type="entry name" value="Fungal_trans"/>
    <property type="match status" value="1"/>
</dbReference>
<dbReference type="SMART" id="SM00066">
    <property type="entry name" value="GAL4"/>
    <property type="match status" value="1"/>
</dbReference>
<evidence type="ECO:0000313" key="10">
    <source>
        <dbReference type="Proteomes" id="UP000054771"/>
    </source>
</evidence>
<protein>
    <recommendedName>
        <fullName evidence="8">Zn(2)-C6 fungal-type domain-containing protein</fullName>
    </recommendedName>
</protein>
<dbReference type="InterPro" id="IPR036864">
    <property type="entry name" value="Zn2-C6_fun-type_DNA-bd_sf"/>
</dbReference>
<evidence type="ECO:0000256" key="3">
    <source>
        <dbReference type="ARBA" id="ARBA00023015"/>
    </source>
</evidence>
<dbReference type="GO" id="GO:0005634">
    <property type="term" value="C:nucleus"/>
    <property type="evidence" value="ECO:0007669"/>
    <property type="project" value="UniProtKB-SubCell"/>
</dbReference>
<dbReference type="InterPro" id="IPR007219">
    <property type="entry name" value="XnlR_reg_dom"/>
</dbReference>
<comment type="subcellular location">
    <subcellularLocation>
        <location evidence="1">Nucleus</location>
    </subcellularLocation>
</comment>
<dbReference type="STRING" id="454130.A0A0U5G481"/>
<gene>
    <name evidence="9" type="ORF">ASPCAL09703</name>
</gene>
<accession>A0A0U5G481</accession>
<dbReference type="GO" id="GO:0008270">
    <property type="term" value="F:zinc ion binding"/>
    <property type="evidence" value="ECO:0007669"/>
    <property type="project" value="InterPro"/>
</dbReference>
<dbReference type="Pfam" id="PF00172">
    <property type="entry name" value="Zn_clus"/>
    <property type="match status" value="1"/>
</dbReference>
<dbReference type="OMA" id="WILADYY"/>
<organism evidence="9 10">
    <name type="scientific">Aspergillus calidoustus</name>
    <dbReference type="NCBI Taxonomy" id="454130"/>
    <lineage>
        <taxon>Eukaryota</taxon>
        <taxon>Fungi</taxon>
        <taxon>Dikarya</taxon>
        <taxon>Ascomycota</taxon>
        <taxon>Pezizomycotina</taxon>
        <taxon>Eurotiomycetes</taxon>
        <taxon>Eurotiomycetidae</taxon>
        <taxon>Eurotiales</taxon>
        <taxon>Aspergillaceae</taxon>
        <taxon>Aspergillus</taxon>
        <taxon>Aspergillus subgen. Nidulantes</taxon>
    </lineage>
</organism>
<dbReference type="GO" id="GO:0000981">
    <property type="term" value="F:DNA-binding transcription factor activity, RNA polymerase II-specific"/>
    <property type="evidence" value="ECO:0007669"/>
    <property type="project" value="InterPro"/>
</dbReference>
<dbReference type="PROSITE" id="PS50048">
    <property type="entry name" value="ZN2_CY6_FUNGAL_2"/>
    <property type="match status" value="1"/>
</dbReference>
<keyword evidence="10" id="KW-1185">Reference proteome</keyword>
<evidence type="ECO:0000256" key="5">
    <source>
        <dbReference type="ARBA" id="ARBA00023163"/>
    </source>
</evidence>
<dbReference type="Proteomes" id="UP000054771">
    <property type="component" value="Unassembled WGS sequence"/>
</dbReference>
<dbReference type="InterPro" id="IPR050815">
    <property type="entry name" value="TF_fung"/>
</dbReference>
<feature type="compositionally biased region" description="Basic and acidic residues" evidence="7">
    <location>
        <begin position="367"/>
        <end position="376"/>
    </location>
</feature>
<evidence type="ECO:0000256" key="7">
    <source>
        <dbReference type="SAM" id="MobiDB-lite"/>
    </source>
</evidence>
<dbReference type="SUPFAM" id="SSF57701">
    <property type="entry name" value="Zn2/Cys6 DNA-binding domain"/>
    <property type="match status" value="1"/>
</dbReference>
<feature type="compositionally biased region" description="Low complexity" evidence="7">
    <location>
        <begin position="47"/>
        <end position="60"/>
    </location>
</feature>
<evidence type="ECO:0000256" key="2">
    <source>
        <dbReference type="ARBA" id="ARBA00022723"/>
    </source>
</evidence>
<dbReference type="GO" id="GO:0006351">
    <property type="term" value="P:DNA-templated transcription"/>
    <property type="evidence" value="ECO:0007669"/>
    <property type="project" value="InterPro"/>
</dbReference>
<evidence type="ECO:0000259" key="8">
    <source>
        <dbReference type="PROSITE" id="PS50048"/>
    </source>
</evidence>
<keyword evidence="6" id="KW-0539">Nucleus</keyword>
<dbReference type="CDD" id="cd12148">
    <property type="entry name" value="fungal_TF_MHR"/>
    <property type="match status" value="1"/>
</dbReference>
<feature type="domain" description="Zn(2)-C6 fungal-type" evidence="8">
    <location>
        <begin position="89"/>
        <end position="119"/>
    </location>
</feature>
<name>A0A0U5G481_ASPCI</name>
<dbReference type="EMBL" id="CDMC01000008">
    <property type="protein sequence ID" value="CEL06528.1"/>
    <property type="molecule type" value="Genomic_DNA"/>
</dbReference>
<sequence>MSSMAGDQSTFLSAGVEGVYPPSVYRDLSQVHQLKQPYEGSSTGALTPRSSSSFSSFGPSTTTYSSLKFRPVMHGDRSTPNAPRYSANACACCRSQKRRCDKTLPSCSRCTKMKTNCSYHWDQWAPQFNPHLSLADFLVFHIPVTGDHMWLPGTLESLQPYQQNMRARGLDLDRFFGGLAMTTMVEQNQSLAGALDSYFANIHPWLPVIHEQTLRTRAFQLGAAPEAEVALIFLAMLLVLETRRQDSMGKESQLYSLCRYLFSFLQMSRSPSLEFVQAGLLLAVYELGSGQSQAASLTIGTCARVGYLLRLNVDDPHHTDPSWVRSEEQRRVWLGVYILDRLIHQVESTPSTPHAAEEPPVTYRLPIDDREWDRPPESPSRGFEEPSFSTPIHIPLCYFAREIQAVRILGHVQMLSRISNGDREMVGEQMDGVDGVLLQFMQRLFEQTPGSWEVLCGANATALMAALHLHKTRLALETQTHPQLQPNNPYPHSIPPSQSPATERSILALRSIISMVRDICAKFSALDRHKKLRCVPLPSLICTGETARVAMWLNQTIPGVRVDVEPFRLVIAYAARSWGLAGMCVPCQLGGMVC</sequence>
<dbReference type="PANTHER" id="PTHR47338">
    <property type="entry name" value="ZN(II)2CYS6 TRANSCRIPTION FACTOR (EUROFUNG)-RELATED"/>
    <property type="match status" value="1"/>
</dbReference>
<reference evidence="10" key="1">
    <citation type="journal article" date="2016" name="Genome Announc.">
        <title>Draft genome sequences of fungus Aspergillus calidoustus.</title>
        <authorList>
            <person name="Horn F."/>
            <person name="Linde J."/>
            <person name="Mattern D.J."/>
            <person name="Walther G."/>
            <person name="Guthke R."/>
            <person name="Scherlach K."/>
            <person name="Martin K."/>
            <person name="Brakhage A.A."/>
            <person name="Petzke L."/>
            <person name="Valiante V."/>
        </authorList>
    </citation>
    <scope>NUCLEOTIDE SEQUENCE [LARGE SCALE GENOMIC DNA]</scope>
    <source>
        <strain evidence="10">SF006504</strain>
    </source>
</reference>
<dbReference type="OrthoDB" id="3862662at2759"/>
<proteinExistence type="predicted"/>
<dbReference type="Gene3D" id="4.10.240.10">
    <property type="entry name" value="Zn(2)-C6 fungal-type DNA-binding domain"/>
    <property type="match status" value="1"/>
</dbReference>
<dbReference type="AlphaFoldDB" id="A0A0U5G481"/>
<evidence type="ECO:0000256" key="4">
    <source>
        <dbReference type="ARBA" id="ARBA00023125"/>
    </source>
</evidence>
<feature type="region of interest" description="Disordered" evidence="7">
    <location>
        <begin position="367"/>
        <end position="386"/>
    </location>
</feature>
<dbReference type="InterPro" id="IPR001138">
    <property type="entry name" value="Zn2Cys6_DnaBD"/>
</dbReference>
<feature type="region of interest" description="Disordered" evidence="7">
    <location>
        <begin position="38"/>
        <end position="60"/>
    </location>
</feature>
<evidence type="ECO:0000313" key="9">
    <source>
        <dbReference type="EMBL" id="CEL06528.1"/>
    </source>
</evidence>
<keyword evidence="4" id="KW-0238">DNA-binding</keyword>
<dbReference type="PROSITE" id="PS00463">
    <property type="entry name" value="ZN2_CY6_FUNGAL_1"/>
    <property type="match status" value="1"/>
</dbReference>
<keyword evidence="3" id="KW-0805">Transcription regulation</keyword>